<reference evidence="3" key="1">
    <citation type="journal article" date="2020" name="Mol. Plant Microbe">
        <title>Rhizobial microsymbionts of the narrowly endemic Oxytropis species growing in Kamchatka are characterized by significant genetic diversity and possess a set of genes that are associated with T3SS and T6SS secretion systems and can affect the development of symbiosis.</title>
        <authorList>
            <person name="Safronova V."/>
            <person name="Guro P."/>
            <person name="Sazanova A."/>
            <person name="Kuznetsova I."/>
            <person name="Belimov A."/>
            <person name="Yakubov V."/>
            <person name="Chirak E."/>
            <person name="Afonin A."/>
            <person name="Gogolev Y."/>
            <person name="Andronov E."/>
            <person name="Tikhonovich I."/>
        </authorList>
    </citation>
    <scope>NUCLEOTIDE SEQUENCE [LARGE SCALE GENOMIC DNA]</scope>
    <source>
        <strain evidence="3">581</strain>
    </source>
</reference>
<dbReference type="AlphaFoldDB" id="A0A7G6TVN0"/>
<keyword evidence="1" id="KW-0732">Signal</keyword>
<dbReference type="RefSeq" id="WP_184515985.1">
    <property type="nucleotide sequence ID" value="NZ_CP050292.1"/>
</dbReference>
<proteinExistence type="predicted"/>
<evidence type="ECO:0000313" key="2">
    <source>
        <dbReference type="EMBL" id="QND70812.1"/>
    </source>
</evidence>
<feature type="signal peptide" evidence="1">
    <location>
        <begin position="1"/>
        <end position="18"/>
    </location>
</feature>
<dbReference type="KEGG" id="trb:HB776_05865"/>
<dbReference type="Proteomes" id="UP000515291">
    <property type="component" value="Chromosome"/>
</dbReference>
<feature type="chain" id="PRO_5028854119" evidence="1">
    <location>
        <begin position="19"/>
        <end position="116"/>
    </location>
</feature>
<sequence length="116" mass="12377">MLKYIIAALLLLSATAHGANVVAVDCGAGPTASRQIFDGDKHKRQVLALDPTKALESPLHGRISPADVTDSELIVYAEDLAGKVMYKYSISRVTGAADYTPLTESLFTMIAGRQLT</sequence>
<protein>
    <submittedName>
        <fullName evidence="2">Uncharacterized protein</fullName>
    </submittedName>
</protein>
<organism evidence="2 3">
    <name type="scientific">Tardiphaga robiniae</name>
    <dbReference type="NCBI Taxonomy" id="943830"/>
    <lineage>
        <taxon>Bacteria</taxon>
        <taxon>Pseudomonadati</taxon>
        <taxon>Pseudomonadota</taxon>
        <taxon>Alphaproteobacteria</taxon>
        <taxon>Hyphomicrobiales</taxon>
        <taxon>Nitrobacteraceae</taxon>
        <taxon>Tardiphaga</taxon>
    </lineage>
</organism>
<name>A0A7G6TVN0_9BRAD</name>
<dbReference type="EMBL" id="CP050292">
    <property type="protein sequence ID" value="QND70812.1"/>
    <property type="molecule type" value="Genomic_DNA"/>
</dbReference>
<evidence type="ECO:0000313" key="3">
    <source>
        <dbReference type="Proteomes" id="UP000515291"/>
    </source>
</evidence>
<evidence type="ECO:0000256" key="1">
    <source>
        <dbReference type="SAM" id="SignalP"/>
    </source>
</evidence>
<gene>
    <name evidence="2" type="ORF">HB776_05865</name>
</gene>
<accession>A0A7G6TVN0</accession>